<name>A0A941ED40_9ACTN</name>
<proteinExistence type="inferred from homology"/>
<evidence type="ECO:0000259" key="2">
    <source>
        <dbReference type="Pfam" id="PF00582"/>
    </source>
</evidence>
<evidence type="ECO:0000256" key="1">
    <source>
        <dbReference type="ARBA" id="ARBA00008791"/>
    </source>
</evidence>
<dbReference type="RefSeq" id="WP_212519412.1">
    <property type="nucleotide sequence ID" value="NZ_JAGSOH010000052.1"/>
</dbReference>
<sequence>MTLHQLSSTEFGTVAPHSVLVAVDLSRTSLRAVDYAAGLARRSGVCVVGVYVRHHNSLLLSSPGFSAYAQVAESDLAREAGGYLAESAERLGTEHAFAVLDGSPVSAIRKLARDLQVSALVVGASEHWSHRCFGSLAVRLARTAPCPVIIVP</sequence>
<dbReference type="Gene3D" id="3.40.50.620">
    <property type="entry name" value="HUPs"/>
    <property type="match status" value="1"/>
</dbReference>
<dbReference type="PANTHER" id="PTHR46268:SF6">
    <property type="entry name" value="UNIVERSAL STRESS PROTEIN UP12"/>
    <property type="match status" value="1"/>
</dbReference>
<evidence type="ECO:0000313" key="3">
    <source>
        <dbReference type="EMBL" id="MBR7828277.1"/>
    </source>
</evidence>
<dbReference type="Proteomes" id="UP000676325">
    <property type="component" value="Unassembled WGS sequence"/>
</dbReference>
<dbReference type="SUPFAM" id="SSF52402">
    <property type="entry name" value="Adenine nucleotide alpha hydrolases-like"/>
    <property type="match status" value="1"/>
</dbReference>
<dbReference type="Pfam" id="PF00582">
    <property type="entry name" value="Usp"/>
    <property type="match status" value="1"/>
</dbReference>
<organism evidence="3 4">
    <name type="scientific">Actinospica acidithermotolerans</name>
    <dbReference type="NCBI Taxonomy" id="2828514"/>
    <lineage>
        <taxon>Bacteria</taxon>
        <taxon>Bacillati</taxon>
        <taxon>Actinomycetota</taxon>
        <taxon>Actinomycetes</taxon>
        <taxon>Catenulisporales</taxon>
        <taxon>Actinospicaceae</taxon>
        <taxon>Actinospica</taxon>
    </lineage>
</organism>
<dbReference type="PRINTS" id="PR01438">
    <property type="entry name" value="UNVRSLSTRESS"/>
</dbReference>
<dbReference type="InterPro" id="IPR006015">
    <property type="entry name" value="Universal_stress_UspA"/>
</dbReference>
<dbReference type="InterPro" id="IPR006016">
    <property type="entry name" value="UspA"/>
</dbReference>
<comment type="caution">
    <text evidence="3">The sequence shown here is derived from an EMBL/GenBank/DDBJ whole genome shotgun (WGS) entry which is preliminary data.</text>
</comment>
<comment type="similarity">
    <text evidence="1">Belongs to the universal stress protein A family.</text>
</comment>
<protein>
    <submittedName>
        <fullName evidence="3">Universal stress protein</fullName>
    </submittedName>
</protein>
<dbReference type="PANTHER" id="PTHR46268">
    <property type="entry name" value="STRESS RESPONSE PROTEIN NHAX"/>
    <property type="match status" value="1"/>
</dbReference>
<dbReference type="CDD" id="cd00293">
    <property type="entry name" value="USP-like"/>
    <property type="match status" value="1"/>
</dbReference>
<feature type="domain" description="UspA" evidence="2">
    <location>
        <begin position="18"/>
        <end position="152"/>
    </location>
</feature>
<keyword evidence="4" id="KW-1185">Reference proteome</keyword>
<gene>
    <name evidence="3" type="ORF">KDK95_18325</name>
</gene>
<dbReference type="AlphaFoldDB" id="A0A941ED40"/>
<dbReference type="EMBL" id="JAGSOH010000052">
    <property type="protein sequence ID" value="MBR7828277.1"/>
    <property type="molecule type" value="Genomic_DNA"/>
</dbReference>
<evidence type="ECO:0000313" key="4">
    <source>
        <dbReference type="Proteomes" id="UP000676325"/>
    </source>
</evidence>
<accession>A0A941ED40</accession>
<dbReference type="InterPro" id="IPR014729">
    <property type="entry name" value="Rossmann-like_a/b/a_fold"/>
</dbReference>
<reference evidence="3" key="1">
    <citation type="submission" date="2021-04" db="EMBL/GenBank/DDBJ databases">
        <title>Genome based classification of Actinospica acidithermotolerans sp. nov., an actinobacterium isolated from an Indonesian hot spring.</title>
        <authorList>
            <person name="Kusuma A.B."/>
            <person name="Putra K.E."/>
            <person name="Nafisah S."/>
            <person name="Loh J."/>
            <person name="Nouioui I."/>
            <person name="Goodfellow M."/>
        </authorList>
    </citation>
    <scope>NUCLEOTIDE SEQUENCE</scope>
    <source>
        <strain evidence="3">MGRD01-02</strain>
    </source>
</reference>